<dbReference type="SMART" id="SM00448">
    <property type="entry name" value="REC"/>
    <property type="match status" value="1"/>
</dbReference>
<keyword evidence="3 8" id="KW-0238">DNA-binding</keyword>
<comment type="caution">
    <text evidence="8">The sequence shown here is derived from an EMBL/GenBank/DDBJ whole genome shotgun (WGS) entry which is preliminary data.</text>
</comment>
<proteinExistence type="predicted"/>
<feature type="domain" description="Response regulatory" evidence="7">
    <location>
        <begin position="4"/>
        <end position="121"/>
    </location>
</feature>
<evidence type="ECO:0000256" key="5">
    <source>
        <dbReference type="PROSITE-ProRule" id="PRU00169"/>
    </source>
</evidence>
<keyword evidence="2" id="KW-0805">Transcription regulation</keyword>
<keyword evidence="1 5" id="KW-0597">Phosphoprotein</keyword>
<dbReference type="PANTHER" id="PTHR43214">
    <property type="entry name" value="TWO-COMPONENT RESPONSE REGULATOR"/>
    <property type="match status" value="1"/>
</dbReference>
<dbReference type="InterPro" id="IPR011006">
    <property type="entry name" value="CheY-like_superfamily"/>
</dbReference>
<accession>A0A229SM59</accession>
<keyword evidence="4" id="KW-0804">Transcription</keyword>
<evidence type="ECO:0000259" key="6">
    <source>
        <dbReference type="PROSITE" id="PS50043"/>
    </source>
</evidence>
<dbReference type="SUPFAM" id="SSF46894">
    <property type="entry name" value="C-terminal effector domain of the bipartite response regulators"/>
    <property type="match status" value="1"/>
</dbReference>
<dbReference type="CDD" id="cd17535">
    <property type="entry name" value="REC_NarL-like"/>
    <property type="match status" value="1"/>
</dbReference>
<dbReference type="Gene3D" id="3.40.50.2300">
    <property type="match status" value="1"/>
</dbReference>
<evidence type="ECO:0000256" key="4">
    <source>
        <dbReference type="ARBA" id="ARBA00023163"/>
    </source>
</evidence>
<dbReference type="InterPro" id="IPR001789">
    <property type="entry name" value="Sig_transdc_resp-reg_receiver"/>
</dbReference>
<dbReference type="RefSeq" id="WP_093953587.1">
    <property type="nucleotide sequence ID" value="NZ_NMUL01000066.1"/>
</dbReference>
<dbReference type="InterPro" id="IPR000792">
    <property type="entry name" value="Tscrpt_reg_LuxR_C"/>
</dbReference>
<evidence type="ECO:0000313" key="8">
    <source>
        <dbReference type="EMBL" id="OXM60075.1"/>
    </source>
</evidence>
<feature type="modified residue" description="4-aspartylphosphate" evidence="5">
    <location>
        <position position="55"/>
    </location>
</feature>
<sequence>MTIAVFLLDDHELVRTGLKTVFEPEPDIEVVGEAGTAAEALVRIPQARPDVAILDVRLPDGQGVEVCRDIRSTLDPPPACLMLTSYSDDEALFGAIMAGAAGYMLKQVSGRSLVEAVRTVAAGGSLLDVTLTASVMNKLRGEDVQAPDPRYEQLSPQERRVLDLVAEGLTNRQIAERLFLAEKTVKNYVSSVLHKLGVERRTSAAVYMSQRRSEPGRSG</sequence>
<dbReference type="CDD" id="cd06170">
    <property type="entry name" value="LuxR_C_like"/>
    <property type="match status" value="1"/>
</dbReference>
<dbReference type="SUPFAM" id="SSF52172">
    <property type="entry name" value="CheY-like"/>
    <property type="match status" value="1"/>
</dbReference>
<evidence type="ECO:0000256" key="2">
    <source>
        <dbReference type="ARBA" id="ARBA00023015"/>
    </source>
</evidence>
<dbReference type="InterPro" id="IPR039420">
    <property type="entry name" value="WalR-like"/>
</dbReference>
<dbReference type="SMART" id="SM00421">
    <property type="entry name" value="HTH_LUXR"/>
    <property type="match status" value="1"/>
</dbReference>
<keyword evidence="9" id="KW-1185">Reference proteome</keyword>
<evidence type="ECO:0000313" key="9">
    <source>
        <dbReference type="Proteomes" id="UP000215199"/>
    </source>
</evidence>
<protein>
    <submittedName>
        <fullName evidence="8">DNA-binding response regulator</fullName>
    </submittedName>
</protein>
<name>A0A229SM59_9PSEU</name>
<dbReference type="Pfam" id="PF00196">
    <property type="entry name" value="GerE"/>
    <property type="match status" value="1"/>
</dbReference>
<dbReference type="GO" id="GO:0000160">
    <property type="term" value="P:phosphorelay signal transduction system"/>
    <property type="evidence" value="ECO:0007669"/>
    <property type="project" value="InterPro"/>
</dbReference>
<dbReference type="EMBL" id="NMUL01000066">
    <property type="protein sequence ID" value="OXM60075.1"/>
    <property type="molecule type" value="Genomic_DNA"/>
</dbReference>
<dbReference type="Pfam" id="PF00072">
    <property type="entry name" value="Response_reg"/>
    <property type="match status" value="1"/>
</dbReference>
<dbReference type="GO" id="GO:0003677">
    <property type="term" value="F:DNA binding"/>
    <property type="evidence" value="ECO:0007669"/>
    <property type="project" value="UniProtKB-KW"/>
</dbReference>
<dbReference type="InterPro" id="IPR016032">
    <property type="entry name" value="Sig_transdc_resp-reg_C-effctor"/>
</dbReference>
<dbReference type="PRINTS" id="PR00038">
    <property type="entry name" value="HTHLUXR"/>
</dbReference>
<dbReference type="InterPro" id="IPR058245">
    <property type="entry name" value="NreC/VraR/RcsB-like_REC"/>
</dbReference>
<dbReference type="PROSITE" id="PS50110">
    <property type="entry name" value="RESPONSE_REGULATORY"/>
    <property type="match status" value="1"/>
</dbReference>
<evidence type="ECO:0000256" key="1">
    <source>
        <dbReference type="ARBA" id="ARBA00022553"/>
    </source>
</evidence>
<dbReference type="AlphaFoldDB" id="A0A229SM59"/>
<feature type="domain" description="HTH luxR-type" evidence="6">
    <location>
        <begin position="147"/>
        <end position="212"/>
    </location>
</feature>
<dbReference type="GO" id="GO:0006355">
    <property type="term" value="P:regulation of DNA-templated transcription"/>
    <property type="evidence" value="ECO:0007669"/>
    <property type="project" value="InterPro"/>
</dbReference>
<dbReference type="Proteomes" id="UP000215199">
    <property type="component" value="Unassembled WGS sequence"/>
</dbReference>
<dbReference type="PANTHER" id="PTHR43214:SF24">
    <property type="entry name" value="TRANSCRIPTIONAL REGULATORY PROTEIN NARL-RELATED"/>
    <property type="match status" value="1"/>
</dbReference>
<dbReference type="PROSITE" id="PS00622">
    <property type="entry name" value="HTH_LUXR_1"/>
    <property type="match status" value="1"/>
</dbReference>
<evidence type="ECO:0000259" key="7">
    <source>
        <dbReference type="PROSITE" id="PS50110"/>
    </source>
</evidence>
<organism evidence="8 9">
    <name type="scientific">Amycolatopsis vastitatis</name>
    <dbReference type="NCBI Taxonomy" id="1905142"/>
    <lineage>
        <taxon>Bacteria</taxon>
        <taxon>Bacillati</taxon>
        <taxon>Actinomycetota</taxon>
        <taxon>Actinomycetes</taxon>
        <taxon>Pseudonocardiales</taxon>
        <taxon>Pseudonocardiaceae</taxon>
        <taxon>Amycolatopsis</taxon>
    </lineage>
</organism>
<evidence type="ECO:0000256" key="3">
    <source>
        <dbReference type="ARBA" id="ARBA00023125"/>
    </source>
</evidence>
<dbReference type="PROSITE" id="PS50043">
    <property type="entry name" value="HTH_LUXR_2"/>
    <property type="match status" value="1"/>
</dbReference>
<dbReference type="OrthoDB" id="9808843at2"/>
<reference evidence="9" key="1">
    <citation type="submission" date="2017-07" db="EMBL/GenBank/DDBJ databases">
        <title>Comparative genome mining reveals phylogenetic distribution patterns of secondary metabolites in Amycolatopsis.</title>
        <authorList>
            <person name="Adamek M."/>
            <person name="Alanjary M."/>
            <person name="Sales-Ortells H."/>
            <person name="Goodfellow M."/>
            <person name="Bull A.T."/>
            <person name="Kalinowski J."/>
            <person name="Ziemert N."/>
        </authorList>
    </citation>
    <scope>NUCLEOTIDE SEQUENCE [LARGE SCALE GENOMIC DNA]</scope>
    <source>
        <strain evidence="9">H5</strain>
    </source>
</reference>
<gene>
    <name evidence="8" type="ORF">CF165_44255</name>
</gene>